<dbReference type="Proteomes" id="UP001410394">
    <property type="component" value="Unassembled WGS sequence"/>
</dbReference>
<gene>
    <name evidence="2" type="ORF">ABDB84_00820</name>
</gene>
<reference evidence="2 3" key="1">
    <citation type="journal article" date="2018" name="Int. J. Syst. Evol. Microbiol.">
        <title>Uliginosibacterium sediminicola sp. nov., isolated from freshwater sediment.</title>
        <authorList>
            <person name="Hwang W.M."/>
            <person name="Kim S.M."/>
            <person name="Kang K."/>
            <person name="Ahn T.Y."/>
        </authorList>
    </citation>
    <scope>NUCLEOTIDE SEQUENCE [LARGE SCALE GENOMIC DNA]</scope>
    <source>
        <strain evidence="2 3">M1-21</strain>
    </source>
</reference>
<dbReference type="RefSeq" id="WP_345917766.1">
    <property type="nucleotide sequence ID" value="NZ_JBDIVE010000001.1"/>
</dbReference>
<keyword evidence="3" id="KW-1185">Reference proteome</keyword>
<name>A0ABU9YTG8_9RHOO</name>
<protein>
    <submittedName>
        <fullName evidence="2">Pilus assembly protein PilP</fullName>
    </submittedName>
</protein>
<feature type="signal peptide" evidence="1">
    <location>
        <begin position="1"/>
        <end position="22"/>
    </location>
</feature>
<dbReference type="Pfam" id="PF04351">
    <property type="entry name" value="PilP"/>
    <property type="match status" value="1"/>
</dbReference>
<proteinExistence type="predicted"/>
<evidence type="ECO:0000313" key="3">
    <source>
        <dbReference type="Proteomes" id="UP001410394"/>
    </source>
</evidence>
<organism evidence="2 3">
    <name type="scientific">Uliginosibacterium sediminicola</name>
    <dbReference type="NCBI Taxonomy" id="2024550"/>
    <lineage>
        <taxon>Bacteria</taxon>
        <taxon>Pseudomonadati</taxon>
        <taxon>Pseudomonadota</taxon>
        <taxon>Betaproteobacteria</taxon>
        <taxon>Rhodocyclales</taxon>
        <taxon>Zoogloeaceae</taxon>
        <taxon>Uliginosibacterium</taxon>
    </lineage>
</organism>
<feature type="chain" id="PRO_5046002881" evidence="1">
    <location>
        <begin position="23"/>
        <end position="176"/>
    </location>
</feature>
<dbReference type="InterPro" id="IPR007446">
    <property type="entry name" value="PilP"/>
</dbReference>
<sequence>MRTPRFAVRAGALVLGVALLSACGSDEHQDIKNWMQNEQAGMRGHIPPLPQIKTFPVVDFDLDKIVDPFLASKLDPEKRSANRPDTNRRREPLEAYPLESMKFVGMMVKAGKPVALLQVDKTTYQVHVGNYIGQNFGQITKISDAELTLKELVEDANGDWVERIGSMQLQEQEARR</sequence>
<dbReference type="PROSITE" id="PS51257">
    <property type="entry name" value="PROKAR_LIPOPROTEIN"/>
    <property type="match status" value="1"/>
</dbReference>
<dbReference type="EMBL" id="JBDIVE010000001">
    <property type="protein sequence ID" value="MEN3066996.1"/>
    <property type="molecule type" value="Genomic_DNA"/>
</dbReference>
<comment type="caution">
    <text evidence="2">The sequence shown here is derived from an EMBL/GenBank/DDBJ whole genome shotgun (WGS) entry which is preliminary data.</text>
</comment>
<keyword evidence="1" id="KW-0732">Signal</keyword>
<evidence type="ECO:0000256" key="1">
    <source>
        <dbReference type="SAM" id="SignalP"/>
    </source>
</evidence>
<dbReference type="PIRSF" id="PIRSF016481">
    <property type="entry name" value="Pilus_assembly_PilP"/>
    <property type="match status" value="1"/>
</dbReference>
<accession>A0ABU9YTG8</accession>
<evidence type="ECO:0000313" key="2">
    <source>
        <dbReference type="EMBL" id="MEN3066996.1"/>
    </source>
</evidence>
<dbReference type="Gene3D" id="2.30.30.830">
    <property type="match status" value="1"/>
</dbReference>